<dbReference type="InterPro" id="IPR042289">
    <property type="entry name" value="COA6"/>
</dbReference>
<protein>
    <submittedName>
        <fullName evidence="4">Putative cytochrome c oxidase assembly factor 6</fullName>
    </submittedName>
</protein>
<accession>A0A0K8TPN8</accession>
<dbReference type="GO" id="GO:0005739">
    <property type="term" value="C:mitochondrion"/>
    <property type="evidence" value="ECO:0007669"/>
    <property type="project" value="UniProtKB-SubCell"/>
</dbReference>
<proteinExistence type="evidence at transcript level"/>
<dbReference type="Gene3D" id="1.10.10.140">
    <property type="entry name" value="Cytochrome c oxidase, subunit VIb"/>
    <property type="match status" value="1"/>
</dbReference>
<dbReference type="GO" id="GO:0042775">
    <property type="term" value="P:mitochondrial ATP synthesis coupled electron transport"/>
    <property type="evidence" value="ECO:0007669"/>
    <property type="project" value="TreeGrafter"/>
</dbReference>
<dbReference type="PANTHER" id="PTHR46690">
    <property type="entry name" value="CYTOCHROME C OXIDASE ASSEMBLY FACTOR 6 HOMOLOG"/>
    <property type="match status" value="1"/>
</dbReference>
<dbReference type="SUPFAM" id="SSF47694">
    <property type="entry name" value="Cytochrome c oxidase subunit h"/>
    <property type="match status" value="1"/>
</dbReference>
<keyword evidence="2" id="KW-0496">Mitochondrion</keyword>
<dbReference type="InterPro" id="IPR048280">
    <property type="entry name" value="COX6B-like"/>
</dbReference>
<sequence length="85" mass="10047">MTFPTKEERTKCWDARDQYWACLEKNDPTHSSTSGEDVPAACVKLRKLFTASCPAQWVKHFDRKRTYDQFKQRMQKGFDPVESEK</sequence>
<dbReference type="GO" id="GO:0008535">
    <property type="term" value="P:respiratory chain complex IV assembly"/>
    <property type="evidence" value="ECO:0007669"/>
    <property type="project" value="InterPro"/>
</dbReference>
<reference evidence="4" key="1">
    <citation type="journal article" date="2015" name="Insect Biochem. Mol. Biol.">
        <title>An insight into the sialome of the horse fly, Tabanus bromius.</title>
        <authorList>
            <person name="Ribeiro J.M."/>
            <person name="Kazimirova M."/>
            <person name="Takac P."/>
            <person name="Andersen J.F."/>
            <person name="Francischetti I.M."/>
        </authorList>
    </citation>
    <scope>NUCLEOTIDE SEQUENCE</scope>
</reference>
<keyword evidence="3" id="KW-1015">Disulfide bond</keyword>
<dbReference type="AlphaFoldDB" id="A0A0K8TPN8"/>
<organism evidence="4">
    <name type="scientific">Tabanus bromius</name>
    <name type="common">Band-eyed brown horse fly</name>
    <dbReference type="NCBI Taxonomy" id="304241"/>
    <lineage>
        <taxon>Eukaryota</taxon>
        <taxon>Metazoa</taxon>
        <taxon>Ecdysozoa</taxon>
        <taxon>Arthropoda</taxon>
        <taxon>Hexapoda</taxon>
        <taxon>Insecta</taxon>
        <taxon>Pterygota</taxon>
        <taxon>Neoptera</taxon>
        <taxon>Endopterygota</taxon>
        <taxon>Diptera</taxon>
        <taxon>Brachycera</taxon>
        <taxon>Tabanomorpha</taxon>
        <taxon>Tabanoidea</taxon>
        <taxon>Tabanidae</taxon>
        <taxon>Tabanus</taxon>
    </lineage>
</organism>
<evidence type="ECO:0000256" key="2">
    <source>
        <dbReference type="ARBA" id="ARBA00023128"/>
    </source>
</evidence>
<dbReference type="Pfam" id="PF02297">
    <property type="entry name" value="COX6B"/>
    <property type="match status" value="1"/>
</dbReference>
<evidence type="ECO:0000256" key="3">
    <source>
        <dbReference type="ARBA" id="ARBA00023157"/>
    </source>
</evidence>
<dbReference type="InterPro" id="IPR036549">
    <property type="entry name" value="CX6/COA6-like_sf"/>
</dbReference>
<name>A0A0K8TPN8_TABBR</name>
<comment type="subcellular location">
    <subcellularLocation>
        <location evidence="1">Mitochondrion</location>
    </subcellularLocation>
</comment>
<dbReference type="EMBL" id="GDAI01001738">
    <property type="protein sequence ID" value="JAI15865.1"/>
    <property type="molecule type" value="mRNA"/>
</dbReference>
<evidence type="ECO:0000313" key="4">
    <source>
        <dbReference type="EMBL" id="JAI15865.1"/>
    </source>
</evidence>
<evidence type="ECO:0000256" key="1">
    <source>
        <dbReference type="ARBA" id="ARBA00004173"/>
    </source>
</evidence>
<dbReference type="PANTHER" id="PTHR46690:SF1">
    <property type="entry name" value="CYTOCHROME C OXIDASE ASSEMBLY FACTOR 6 HOMOLOG"/>
    <property type="match status" value="1"/>
</dbReference>